<dbReference type="SMART" id="SM00028">
    <property type="entry name" value="TPR"/>
    <property type="match status" value="4"/>
</dbReference>
<dbReference type="GO" id="GO:0008653">
    <property type="term" value="P:lipopolysaccharide metabolic process"/>
    <property type="evidence" value="ECO:0007669"/>
    <property type="project" value="InterPro"/>
</dbReference>
<dbReference type="Gene3D" id="1.25.40.10">
    <property type="entry name" value="Tetratricopeptide repeat domain"/>
    <property type="match status" value="2"/>
</dbReference>
<feature type="domain" description="LapB rubredoxin metal binding" evidence="3">
    <location>
        <begin position="360"/>
        <end position="387"/>
    </location>
</feature>
<feature type="topological domain" description="Cytoplasmic" evidence="2">
    <location>
        <begin position="26"/>
        <end position="395"/>
    </location>
</feature>
<reference evidence="4 5" key="1">
    <citation type="submission" date="2013-03" db="EMBL/GenBank/DDBJ databases">
        <title>Salinisphaera hydrothermalis C41B8 Genome Sequencing.</title>
        <authorList>
            <person name="Li C."/>
            <person name="Lai Q."/>
            <person name="Shao Z."/>
        </authorList>
    </citation>
    <scope>NUCLEOTIDE SEQUENCE [LARGE SCALE GENOMIC DNA]</scope>
    <source>
        <strain evidence="4 5">C41B8</strain>
    </source>
</reference>
<feature type="binding site" evidence="2">
    <location>
        <position position="362"/>
    </location>
    <ligand>
        <name>Fe cation</name>
        <dbReference type="ChEBI" id="CHEBI:24875"/>
    </ligand>
</feature>
<dbReference type="Pfam" id="PF13432">
    <property type="entry name" value="TPR_16"/>
    <property type="match status" value="1"/>
</dbReference>
<comment type="caution">
    <text evidence="4">The sequence shown here is derived from an EMBL/GenBank/DDBJ whole genome shotgun (WGS) entry which is preliminary data.</text>
</comment>
<dbReference type="SUPFAM" id="SSF48452">
    <property type="entry name" value="TPR-like"/>
    <property type="match status" value="1"/>
</dbReference>
<comment type="subcellular location">
    <subcellularLocation>
        <location evidence="2">Cell inner membrane</location>
        <topology evidence="2">Single-pass membrane protein</topology>
        <orientation evidence="2">Cytoplasmic side</orientation>
    </subcellularLocation>
</comment>
<dbReference type="RefSeq" id="WP_051883672.1">
    <property type="nucleotide sequence ID" value="NZ_APNK01000035.1"/>
</dbReference>
<evidence type="ECO:0000259" key="3">
    <source>
        <dbReference type="Pfam" id="PF18073"/>
    </source>
</evidence>
<comment type="similarity">
    <text evidence="2">Belongs to the LapB family.</text>
</comment>
<dbReference type="InterPro" id="IPR041166">
    <property type="entry name" value="Rubredoxin_2"/>
</dbReference>
<dbReference type="Pfam" id="PF18073">
    <property type="entry name" value="Zn_ribbon_LapB"/>
    <property type="match status" value="1"/>
</dbReference>
<sequence length="395" mass="44956">MLDSLLALLVLLPAAAGSGWWARGRSERRRRAEYGRKPSPVHADYLRGIRYLVNEEADRAIETFIRVLDVDDETAETHLALGNLFRRQGDIDRALRLHQNLVARPNLASTHRNQARYELACDYLKAGVLDRAEGLFVELLDQQEFAERCLNGLIAIHEKVRDWDQAIVATQHLERVRGASLRPIVAQYYCELAEQSAAEGDDDKAARHLKAARQAYRECARISLIAGRVAERNREYRSAIRAYREVLAQDVAFATEILEPMRRCFDASDDAIGYVDFLQAFMVEVDGAAGHVAYARHLQRVGRLDEAIAHLSRYLQSEASWIGFYHLLELASADPRSSLTGPLDSLRQSLARIIDQEPTYRCGHCGFSSRYLHWQCPSCRQWNTMVPRRDIRPGE</sequence>
<dbReference type="eggNOG" id="COG2956">
    <property type="taxonomic scope" value="Bacteria"/>
</dbReference>
<dbReference type="InterPro" id="IPR019734">
    <property type="entry name" value="TPR_rpt"/>
</dbReference>
<feature type="binding site" evidence="2">
    <location>
        <position position="365"/>
    </location>
    <ligand>
        <name>Fe cation</name>
        <dbReference type="ChEBI" id="CHEBI:24875"/>
    </ligand>
</feature>
<dbReference type="Proteomes" id="UP000028302">
    <property type="component" value="Unassembled WGS sequence"/>
</dbReference>
<dbReference type="GO" id="GO:0009898">
    <property type="term" value="C:cytoplasmic side of plasma membrane"/>
    <property type="evidence" value="ECO:0007669"/>
    <property type="project" value="UniProtKB-UniRule"/>
</dbReference>
<dbReference type="InterPro" id="IPR030865">
    <property type="entry name" value="LapB"/>
</dbReference>
<keyword evidence="2" id="KW-1133">Transmembrane helix</keyword>
<dbReference type="AlphaFoldDB" id="A0A084IHQ6"/>
<feature type="binding site" evidence="2">
    <location>
        <position position="379"/>
    </location>
    <ligand>
        <name>Fe cation</name>
        <dbReference type="ChEBI" id="CHEBI:24875"/>
    </ligand>
</feature>
<dbReference type="STRING" id="1304275.C41B8_15927"/>
<accession>A0A084IHQ6</accession>
<feature type="binding site" evidence="2">
    <location>
        <position position="376"/>
    </location>
    <ligand>
        <name>Fe cation</name>
        <dbReference type="ChEBI" id="CHEBI:24875"/>
    </ligand>
</feature>
<organism evidence="4 5">
    <name type="scientific">Salinisphaera hydrothermalis (strain C41B8)</name>
    <dbReference type="NCBI Taxonomy" id="1304275"/>
    <lineage>
        <taxon>Bacteria</taxon>
        <taxon>Pseudomonadati</taxon>
        <taxon>Pseudomonadota</taxon>
        <taxon>Gammaproteobacteria</taxon>
        <taxon>Salinisphaerales</taxon>
        <taxon>Salinisphaeraceae</taxon>
        <taxon>Salinisphaera</taxon>
    </lineage>
</organism>
<dbReference type="InterPro" id="IPR011990">
    <property type="entry name" value="TPR-like_helical_dom_sf"/>
</dbReference>
<evidence type="ECO:0000256" key="2">
    <source>
        <dbReference type="HAMAP-Rule" id="MF_00994"/>
    </source>
</evidence>
<comment type="function">
    <text evidence="2">Modulates cellular lipopolysaccharide (LPS) levels by regulating LpxC, which is involved in lipid A biosynthesis. May act by modulating the proteolytic activity of FtsH towards LpxC. May also coordinate assembly of proteins involved in LPS synthesis at the plasma membrane.</text>
</comment>
<dbReference type="GO" id="GO:0005506">
    <property type="term" value="F:iron ion binding"/>
    <property type="evidence" value="ECO:0007669"/>
    <property type="project" value="UniProtKB-UniRule"/>
</dbReference>
<evidence type="ECO:0000313" key="4">
    <source>
        <dbReference type="EMBL" id="KEZ76240.1"/>
    </source>
</evidence>
<dbReference type="SUPFAM" id="SSF81901">
    <property type="entry name" value="HCP-like"/>
    <property type="match status" value="1"/>
</dbReference>
<dbReference type="HAMAP" id="MF_00994">
    <property type="entry name" value="LPS_assembly_LapB"/>
    <property type="match status" value="1"/>
</dbReference>
<keyword evidence="2" id="KW-0677">Repeat</keyword>
<protein>
    <recommendedName>
        <fullName evidence="2">Lipopolysaccharide assembly protein B</fullName>
    </recommendedName>
</protein>
<keyword evidence="2" id="KW-0408">Iron</keyword>
<evidence type="ECO:0000313" key="5">
    <source>
        <dbReference type="Proteomes" id="UP000028302"/>
    </source>
</evidence>
<dbReference type="EMBL" id="APNK01000035">
    <property type="protein sequence ID" value="KEZ76240.1"/>
    <property type="molecule type" value="Genomic_DNA"/>
</dbReference>
<dbReference type="PATRIC" id="fig|1304275.5.peg.3259"/>
<name>A0A084IHQ6_SALHC</name>
<keyword evidence="2" id="KW-0802">TPR repeat</keyword>
<keyword evidence="5" id="KW-1185">Reference proteome</keyword>
<dbReference type="NCBIfam" id="NF008757">
    <property type="entry name" value="PRK11788.1-5"/>
    <property type="match status" value="1"/>
</dbReference>
<proteinExistence type="inferred from homology"/>
<evidence type="ECO:0000256" key="1">
    <source>
        <dbReference type="ARBA" id="ARBA00022723"/>
    </source>
</evidence>
<keyword evidence="2" id="KW-0812">Transmembrane</keyword>
<keyword evidence="2" id="KW-0472">Membrane</keyword>
<keyword evidence="1 2" id="KW-0479">Metal-binding</keyword>
<keyword evidence="2" id="KW-0997">Cell inner membrane</keyword>
<gene>
    <name evidence="2" type="primary">lapB</name>
    <name evidence="4" type="ORF">C41B8_15927</name>
</gene>
<keyword evidence="2" id="KW-1003">Cell membrane</keyword>
<dbReference type="GO" id="GO:0046890">
    <property type="term" value="P:regulation of lipid biosynthetic process"/>
    <property type="evidence" value="ECO:0007669"/>
    <property type="project" value="UniProtKB-UniRule"/>
</dbReference>
<dbReference type="OrthoDB" id="507476at2"/>